<protein>
    <recommendedName>
        <fullName evidence="3">Lipoprotein</fullName>
    </recommendedName>
</protein>
<dbReference type="STRING" id="646529.Desaci_2085"/>
<dbReference type="OrthoDB" id="9901599at2"/>
<dbReference type="KEGG" id="dai:Desaci_2085"/>
<dbReference type="RefSeq" id="WP_014827060.1">
    <property type="nucleotide sequence ID" value="NC_018068.1"/>
</dbReference>
<dbReference type="Proteomes" id="UP000002892">
    <property type="component" value="Chromosome"/>
</dbReference>
<name>I4D5I2_DESAJ</name>
<evidence type="ECO:0000313" key="2">
    <source>
        <dbReference type="Proteomes" id="UP000002892"/>
    </source>
</evidence>
<reference evidence="1 2" key="1">
    <citation type="journal article" date="2012" name="J. Bacteriol.">
        <title>Complete genome sequences of Desulfosporosinus orientis DSM765T, Desulfosporosinus youngiae DSM17734T, Desulfosporosinus meridiei DSM13257T, and Desulfosporosinus acidiphilus DSM22704T.</title>
        <authorList>
            <person name="Pester M."/>
            <person name="Brambilla E."/>
            <person name="Alazard D."/>
            <person name="Rattei T."/>
            <person name="Weinmaier T."/>
            <person name="Han J."/>
            <person name="Lucas S."/>
            <person name="Lapidus A."/>
            <person name="Cheng J.F."/>
            <person name="Goodwin L."/>
            <person name="Pitluck S."/>
            <person name="Peters L."/>
            <person name="Ovchinnikova G."/>
            <person name="Teshima H."/>
            <person name="Detter J.C."/>
            <person name="Han C.S."/>
            <person name="Tapia R."/>
            <person name="Land M.L."/>
            <person name="Hauser L."/>
            <person name="Kyrpides N.C."/>
            <person name="Ivanova N.N."/>
            <person name="Pagani I."/>
            <person name="Huntmann M."/>
            <person name="Wei C.L."/>
            <person name="Davenport K.W."/>
            <person name="Daligault H."/>
            <person name="Chain P.S."/>
            <person name="Chen A."/>
            <person name="Mavromatis K."/>
            <person name="Markowitz V."/>
            <person name="Szeto E."/>
            <person name="Mikhailova N."/>
            <person name="Pati A."/>
            <person name="Wagner M."/>
            <person name="Woyke T."/>
            <person name="Ollivier B."/>
            <person name="Klenk H.P."/>
            <person name="Spring S."/>
            <person name="Loy A."/>
        </authorList>
    </citation>
    <scope>NUCLEOTIDE SEQUENCE [LARGE SCALE GENOMIC DNA]</scope>
    <source>
        <strain evidence="2">DSM 22704 / JCM 16185 / SJ4</strain>
    </source>
</reference>
<evidence type="ECO:0000313" key="1">
    <source>
        <dbReference type="EMBL" id="AFM41056.1"/>
    </source>
</evidence>
<gene>
    <name evidence="1" type="ordered locus">Desaci_2085</name>
</gene>
<dbReference type="HOGENOM" id="CLU_1583846_0_0_9"/>
<dbReference type="PROSITE" id="PS51257">
    <property type="entry name" value="PROKAR_LIPOPROTEIN"/>
    <property type="match status" value="1"/>
</dbReference>
<proteinExistence type="predicted"/>
<sequence>MTRKSLLAVILISIFLIATGCGKESVSVGGTNVVSANKINPIEKGKIGVVEIHKGFDVKKLTDTNIISTMIDCLMNVNVKKLGRDEDRKVLDGGNALKKASTITIYFFPDNNSKMKSMAILLSERQLYLPDVKSMQSNSYTVSYLNDNDETSLKSIQTLYSIAEDVMKK</sequence>
<dbReference type="AlphaFoldDB" id="I4D5I2"/>
<dbReference type="EMBL" id="CP003639">
    <property type="protein sequence ID" value="AFM41056.1"/>
    <property type="molecule type" value="Genomic_DNA"/>
</dbReference>
<evidence type="ECO:0008006" key="3">
    <source>
        <dbReference type="Google" id="ProtNLM"/>
    </source>
</evidence>
<organism evidence="1 2">
    <name type="scientific">Desulfosporosinus acidiphilus (strain DSM 22704 / JCM 16185 / SJ4)</name>
    <dbReference type="NCBI Taxonomy" id="646529"/>
    <lineage>
        <taxon>Bacteria</taxon>
        <taxon>Bacillati</taxon>
        <taxon>Bacillota</taxon>
        <taxon>Clostridia</taxon>
        <taxon>Eubacteriales</taxon>
        <taxon>Desulfitobacteriaceae</taxon>
        <taxon>Desulfosporosinus</taxon>
    </lineage>
</organism>
<keyword evidence="2" id="KW-1185">Reference proteome</keyword>
<accession>I4D5I2</accession>